<evidence type="ECO:0000256" key="3">
    <source>
        <dbReference type="ARBA" id="ARBA00012738"/>
    </source>
</evidence>
<evidence type="ECO:0000256" key="2">
    <source>
        <dbReference type="ARBA" id="ARBA00007800"/>
    </source>
</evidence>
<dbReference type="InterPro" id="IPR050472">
    <property type="entry name" value="Anth_synth/Amidotransfase"/>
</dbReference>
<gene>
    <name evidence="7" type="ORF">S03H2_65213</name>
</gene>
<dbReference type="SUPFAM" id="SSF52317">
    <property type="entry name" value="Class I glutamine amidotransferase-like"/>
    <property type="match status" value="1"/>
</dbReference>
<evidence type="ECO:0000313" key="7">
    <source>
        <dbReference type="EMBL" id="GAH84976.1"/>
    </source>
</evidence>
<feature type="non-terminal residue" evidence="7">
    <location>
        <position position="208"/>
    </location>
</feature>
<organism evidence="7">
    <name type="scientific">marine sediment metagenome</name>
    <dbReference type="NCBI Taxonomy" id="412755"/>
    <lineage>
        <taxon>unclassified sequences</taxon>
        <taxon>metagenomes</taxon>
        <taxon>ecological metagenomes</taxon>
    </lineage>
</organism>
<keyword evidence="4" id="KW-0315">Glutamine amidotransferase</keyword>
<sequence>AITRKLRSVGVITGIITSNKTPQQSLEEMKKLPDYGSIDYVKQVTTDKPYEWEPNPTDPDSLYNIVVLDCGLKYTILRMIRSKGCRVTAVPCTMSADEILNLKPDGIILSPGPGNPEVLDYIVDTVKQLIGKKPIMGICMGNQLIARAFGAKTFKLKFGHRGSNHPVRDLSDGRIHITAQNHGYATDPDTLKGGLEVTHINLNDGTVE</sequence>
<evidence type="ECO:0000256" key="1">
    <source>
        <dbReference type="ARBA" id="ARBA00005077"/>
    </source>
</evidence>
<dbReference type="InterPro" id="IPR035686">
    <property type="entry name" value="CPSase_GATase1"/>
</dbReference>
<dbReference type="AlphaFoldDB" id="X1IRC4"/>
<dbReference type="PRINTS" id="PR00099">
    <property type="entry name" value="CPSGATASE"/>
</dbReference>
<dbReference type="InterPro" id="IPR017926">
    <property type="entry name" value="GATASE"/>
</dbReference>
<name>X1IRC4_9ZZZZ</name>
<comment type="caution">
    <text evidence="7">The sequence shown here is derived from an EMBL/GenBank/DDBJ whole genome shotgun (WGS) entry which is preliminary data.</text>
</comment>
<comment type="similarity">
    <text evidence="2">Belongs to the CarA family.</text>
</comment>
<dbReference type="InterPro" id="IPR029062">
    <property type="entry name" value="Class_I_gatase-like"/>
</dbReference>
<dbReference type="PANTHER" id="PTHR43418:SF7">
    <property type="entry name" value="CARBAMOYL-PHOSPHATE SYNTHASE SMALL CHAIN"/>
    <property type="match status" value="1"/>
</dbReference>
<dbReference type="EMBL" id="BARU01042444">
    <property type="protein sequence ID" value="GAH84976.1"/>
    <property type="molecule type" value="Genomic_DNA"/>
</dbReference>
<evidence type="ECO:0000259" key="6">
    <source>
        <dbReference type="Pfam" id="PF00117"/>
    </source>
</evidence>
<dbReference type="EC" id="6.3.5.5" evidence="3"/>
<dbReference type="PRINTS" id="PR00097">
    <property type="entry name" value="ANTSNTHASEII"/>
</dbReference>
<feature type="non-terminal residue" evidence="7">
    <location>
        <position position="1"/>
    </location>
</feature>
<dbReference type="PROSITE" id="PS51273">
    <property type="entry name" value="GATASE_TYPE_1"/>
    <property type="match status" value="1"/>
</dbReference>
<protein>
    <recommendedName>
        <fullName evidence="3">carbamoyl-phosphate synthase (glutamine-hydrolyzing)</fullName>
        <ecNumber evidence="3">6.3.5.5</ecNumber>
    </recommendedName>
</protein>
<dbReference type="CDD" id="cd01744">
    <property type="entry name" value="GATase1_CPSase"/>
    <property type="match status" value="1"/>
</dbReference>
<accession>X1IRC4</accession>
<comment type="catalytic activity">
    <reaction evidence="5">
        <text>hydrogencarbonate + L-glutamine + 2 ATP + H2O = carbamoyl phosphate + L-glutamate + 2 ADP + phosphate + 2 H(+)</text>
        <dbReference type="Rhea" id="RHEA:18633"/>
        <dbReference type="ChEBI" id="CHEBI:15377"/>
        <dbReference type="ChEBI" id="CHEBI:15378"/>
        <dbReference type="ChEBI" id="CHEBI:17544"/>
        <dbReference type="ChEBI" id="CHEBI:29985"/>
        <dbReference type="ChEBI" id="CHEBI:30616"/>
        <dbReference type="ChEBI" id="CHEBI:43474"/>
        <dbReference type="ChEBI" id="CHEBI:58228"/>
        <dbReference type="ChEBI" id="CHEBI:58359"/>
        <dbReference type="ChEBI" id="CHEBI:456216"/>
        <dbReference type="EC" id="6.3.5.5"/>
    </reaction>
</comment>
<proteinExistence type="inferred from homology"/>
<comment type="pathway">
    <text evidence="1">Amino-acid biosynthesis; L-arginine biosynthesis; carbamoyl phosphate from bicarbonate: step 1/1.</text>
</comment>
<evidence type="ECO:0000256" key="4">
    <source>
        <dbReference type="ARBA" id="ARBA00022962"/>
    </source>
</evidence>
<feature type="domain" description="Glutamine amidotransferase" evidence="6">
    <location>
        <begin position="66"/>
        <end position="207"/>
    </location>
</feature>
<reference evidence="7" key="1">
    <citation type="journal article" date="2014" name="Front. Microbiol.">
        <title>High frequency of phylogenetically diverse reductive dehalogenase-homologous genes in deep subseafloor sedimentary metagenomes.</title>
        <authorList>
            <person name="Kawai M."/>
            <person name="Futagami T."/>
            <person name="Toyoda A."/>
            <person name="Takaki Y."/>
            <person name="Nishi S."/>
            <person name="Hori S."/>
            <person name="Arai W."/>
            <person name="Tsubouchi T."/>
            <person name="Morono Y."/>
            <person name="Uchiyama I."/>
            <person name="Ito T."/>
            <person name="Fujiyama A."/>
            <person name="Inagaki F."/>
            <person name="Takami H."/>
        </authorList>
    </citation>
    <scope>NUCLEOTIDE SEQUENCE</scope>
    <source>
        <strain evidence="7">Expedition CK06-06</strain>
    </source>
</reference>
<dbReference type="Pfam" id="PF00117">
    <property type="entry name" value="GATase"/>
    <property type="match status" value="1"/>
</dbReference>
<dbReference type="PRINTS" id="PR00096">
    <property type="entry name" value="GATASE"/>
</dbReference>
<dbReference type="PANTHER" id="PTHR43418">
    <property type="entry name" value="MULTIFUNCTIONAL TRYPTOPHAN BIOSYNTHESIS PROTEIN-RELATED"/>
    <property type="match status" value="1"/>
</dbReference>
<dbReference type="GO" id="GO:0004088">
    <property type="term" value="F:carbamoyl-phosphate synthase (glutamine-hydrolyzing) activity"/>
    <property type="evidence" value="ECO:0007669"/>
    <property type="project" value="UniProtKB-EC"/>
</dbReference>
<evidence type="ECO:0000256" key="5">
    <source>
        <dbReference type="ARBA" id="ARBA00048816"/>
    </source>
</evidence>
<dbReference type="Gene3D" id="3.40.50.880">
    <property type="match status" value="1"/>
</dbReference>